<evidence type="ECO:0000313" key="3">
    <source>
        <dbReference type="Proteomes" id="UP000683360"/>
    </source>
</evidence>
<feature type="compositionally biased region" description="Acidic residues" evidence="1">
    <location>
        <begin position="45"/>
        <end position="56"/>
    </location>
</feature>
<feature type="compositionally biased region" description="Acidic residues" evidence="1">
    <location>
        <begin position="73"/>
        <end position="88"/>
    </location>
</feature>
<proteinExistence type="predicted"/>
<feature type="compositionally biased region" description="Basic and acidic residues" evidence="1">
    <location>
        <begin position="17"/>
        <end position="33"/>
    </location>
</feature>
<evidence type="ECO:0000313" key="2">
    <source>
        <dbReference type="EMBL" id="CAG2244359.1"/>
    </source>
</evidence>
<keyword evidence="3" id="KW-1185">Reference proteome</keyword>
<dbReference type="Proteomes" id="UP000683360">
    <property type="component" value="Unassembled WGS sequence"/>
</dbReference>
<protein>
    <submittedName>
        <fullName evidence="2">Uncharacterized protein</fullName>
    </submittedName>
</protein>
<name>A0A8S3UEQ0_MYTED</name>
<sequence length="233" mass="26551">MSDHKIVKSRIHANRIKPYEDPRNVREPVRQNNDDLNDNSSQNDDSIDIDKNDDETQLPNNVDDPNLGQDNQNDIDDNDQTQSETDNDSEFLAEKLVAKKKRNATVSDVKLLAQHINALTTRTVKLTKEMAIHSDHQSSFMSIINKRISNIVNEMKDTHDEIDLLQNVIRNNTKALEKLFFTISNTILNTITLNTEVKHKLNDLKLGIFSLVEGKLSPLLIKPATLRKSFKAN</sequence>
<evidence type="ECO:0000256" key="1">
    <source>
        <dbReference type="SAM" id="MobiDB-lite"/>
    </source>
</evidence>
<comment type="caution">
    <text evidence="2">The sequence shown here is derived from an EMBL/GenBank/DDBJ whole genome shotgun (WGS) entry which is preliminary data.</text>
</comment>
<organism evidence="2 3">
    <name type="scientific">Mytilus edulis</name>
    <name type="common">Blue mussel</name>
    <dbReference type="NCBI Taxonomy" id="6550"/>
    <lineage>
        <taxon>Eukaryota</taxon>
        <taxon>Metazoa</taxon>
        <taxon>Spiralia</taxon>
        <taxon>Lophotrochozoa</taxon>
        <taxon>Mollusca</taxon>
        <taxon>Bivalvia</taxon>
        <taxon>Autobranchia</taxon>
        <taxon>Pteriomorphia</taxon>
        <taxon>Mytilida</taxon>
        <taxon>Mytiloidea</taxon>
        <taxon>Mytilidae</taxon>
        <taxon>Mytilinae</taxon>
        <taxon>Mytilus</taxon>
    </lineage>
</organism>
<dbReference type="EMBL" id="CAJPWZ010002732">
    <property type="protein sequence ID" value="CAG2244359.1"/>
    <property type="molecule type" value="Genomic_DNA"/>
</dbReference>
<accession>A0A8S3UEQ0</accession>
<dbReference type="AlphaFoldDB" id="A0A8S3UEQ0"/>
<reference evidence="2" key="1">
    <citation type="submission" date="2021-03" db="EMBL/GenBank/DDBJ databases">
        <authorList>
            <person name="Bekaert M."/>
        </authorList>
    </citation>
    <scope>NUCLEOTIDE SEQUENCE</scope>
</reference>
<feature type="region of interest" description="Disordered" evidence="1">
    <location>
        <begin position="1"/>
        <end position="88"/>
    </location>
</feature>
<dbReference type="OrthoDB" id="6078430at2759"/>
<gene>
    <name evidence="2" type="ORF">MEDL_56420</name>
</gene>